<dbReference type="Gene3D" id="3.55.50.30">
    <property type="match status" value="1"/>
</dbReference>
<feature type="transmembrane region" description="Helical" evidence="1">
    <location>
        <begin position="73"/>
        <end position="91"/>
    </location>
</feature>
<organism evidence="4 5">
    <name type="scientific">Sphingobacterium griseoflavum</name>
    <dbReference type="NCBI Taxonomy" id="1474952"/>
    <lineage>
        <taxon>Bacteria</taxon>
        <taxon>Pseudomonadati</taxon>
        <taxon>Bacteroidota</taxon>
        <taxon>Sphingobacteriia</taxon>
        <taxon>Sphingobacteriales</taxon>
        <taxon>Sphingobacteriaceae</taxon>
        <taxon>Sphingobacterium</taxon>
    </lineage>
</organism>
<reference evidence="5" key="1">
    <citation type="journal article" date="2019" name="Int. J. Syst. Evol. Microbiol.">
        <title>The Global Catalogue of Microorganisms (GCM) 10K type strain sequencing project: providing services to taxonomists for standard genome sequencing and annotation.</title>
        <authorList>
            <consortium name="The Broad Institute Genomics Platform"/>
            <consortium name="The Broad Institute Genome Sequencing Center for Infectious Disease"/>
            <person name="Wu L."/>
            <person name="Ma J."/>
        </authorList>
    </citation>
    <scope>NUCLEOTIDE SEQUENCE [LARGE SCALE GENOMIC DNA]</scope>
    <source>
        <strain evidence="5">CGMCC 1.12966</strain>
    </source>
</reference>
<dbReference type="Proteomes" id="UP000620550">
    <property type="component" value="Unassembled WGS sequence"/>
</dbReference>
<proteinExistence type="predicted"/>
<dbReference type="InterPro" id="IPR012373">
    <property type="entry name" value="Ferrdict_sens_TM"/>
</dbReference>
<evidence type="ECO:0000256" key="1">
    <source>
        <dbReference type="SAM" id="Phobius"/>
    </source>
</evidence>
<name>A0ABQ3HRN4_9SPHI</name>
<dbReference type="Pfam" id="PF16344">
    <property type="entry name" value="FecR_C"/>
    <property type="match status" value="1"/>
</dbReference>
<dbReference type="EMBL" id="BNAF01000003">
    <property type="protein sequence ID" value="GHE28689.1"/>
    <property type="molecule type" value="Genomic_DNA"/>
</dbReference>
<accession>A0ABQ3HRN4</accession>
<dbReference type="PANTHER" id="PTHR30273">
    <property type="entry name" value="PERIPLASMIC SIGNAL SENSOR AND SIGMA FACTOR ACTIVATOR FECR-RELATED"/>
    <property type="match status" value="1"/>
</dbReference>
<comment type="caution">
    <text evidence="4">The sequence shown here is derived from an EMBL/GenBank/DDBJ whole genome shotgun (WGS) entry which is preliminary data.</text>
</comment>
<keyword evidence="1" id="KW-0812">Transmembrane</keyword>
<evidence type="ECO:0000313" key="4">
    <source>
        <dbReference type="EMBL" id="GHE28689.1"/>
    </source>
</evidence>
<dbReference type="Gene3D" id="2.60.120.1440">
    <property type="match status" value="1"/>
</dbReference>
<sequence>MNEQEIADLLNRYRNGENLSAAERRWLDSFYVHQAKKSQNFLSDEELQTNLGKVEWGLKRSIQRSNRIRRINYIRIAAASVLAILSFGYLFSIGSFDREKVIELSNGQTKKLVLEDGTTVILNASSKLSYPKTFENAAQREVTLVGEAYFDVAKDSKKPFRIHTPRMEIRVLGTAFNVRDYREDKSAETSLVRGRVEIWKTGITDNKFVLAPRQKFVTTEPPQANDQHNVKSSEIASPKTSSNIQTFVISEKDGHAVETEWMLKRITIQNEPLAQIVRRLERMYGIQITIRDKRIANQLYSATFDNERIDNVLKGLQAVSPFQYRTVAAGHIEIY</sequence>
<evidence type="ECO:0000259" key="3">
    <source>
        <dbReference type="Pfam" id="PF16344"/>
    </source>
</evidence>
<keyword evidence="5" id="KW-1185">Reference proteome</keyword>
<evidence type="ECO:0000313" key="5">
    <source>
        <dbReference type="Proteomes" id="UP000620550"/>
    </source>
</evidence>
<keyword evidence="1" id="KW-0472">Membrane</keyword>
<protein>
    <recommendedName>
        <fullName evidence="6">Iron dicitrate transport regulator FecR</fullName>
    </recommendedName>
</protein>
<dbReference type="InterPro" id="IPR006860">
    <property type="entry name" value="FecR"/>
</dbReference>
<dbReference type="PANTHER" id="PTHR30273:SF2">
    <property type="entry name" value="PROTEIN FECR"/>
    <property type="match status" value="1"/>
</dbReference>
<gene>
    <name evidence="4" type="ORF">GCM10017764_09030</name>
</gene>
<evidence type="ECO:0008006" key="6">
    <source>
        <dbReference type="Google" id="ProtNLM"/>
    </source>
</evidence>
<feature type="domain" description="Protein FecR C-terminal" evidence="3">
    <location>
        <begin position="266"/>
        <end position="327"/>
    </location>
</feature>
<dbReference type="Pfam" id="PF04773">
    <property type="entry name" value="FecR"/>
    <property type="match status" value="1"/>
</dbReference>
<evidence type="ECO:0000259" key="2">
    <source>
        <dbReference type="Pfam" id="PF04773"/>
    </source>
</evidence>
<dbReference type="InterPro" id="IPR032508">
    <property type="entry name" value="FecR_C"/>
</dbReference>
<dbReference type="RefSeq" id="WP_189625435.1">
    <property type="nucleotide sequence ID" value="NZ_BNAF01000003.1"/>
</dbReference>
<feature type="domain" description="FecR protein" evidence="2">
    <location>
        <begin position="102"/>
        <end position="197"/>
    </location>
</feature>
<keyword evidence="1" id="KW-1133">Transmembrane helix</keyword>
<dbReference type="PIRSF" id="PIRSF018266">
    <property type="entry name" value="FecR"/>
    <property type="match status" value="1"/>
</dbReference>